<dbReference type="PANTHER" id="PTHR11941">
    <property type="entry name" value="ENOYL-COA HYDRATASE-RELATED"/>
    <property type="match status" value="1"/>
</dbReference>
<keyword evidence="2" id="KW-1185">Reference proteome</keyword>
<protein>
    <submittedName>
        <fullName evidence="1">Enoyl-CoA hydratase/isomerase family protein</fullName>
    </submittedName>
</protein>
<name>A0A433HRQ5_9BACI</name>
<gene>
    <name evidence="1" type="ORF">ELQ35_04785</name>
</gene>
<dbReference type="CDD" id="cd06558">
    <property type="entry name" value="crotonase-like"/>
    <property type="match status" value="1"/>
</dbReference>
<accession>A0A433HRQ5</accession>
<proteinExistence type="predicted"/>
<dbReference type="SUPFAM" id="SSF52096">
    <property type="entry name" value="ClpP/crotonase"/>
    <property type="match status" value="1"/>
</dbReference>
<dbReference type="AlphaFoldDB" id="A0A433HRQ5"/>
<dbReference type="OrthoDB" id="2832686at2"/>
<sequence length="254" mass="28056">MTLDVSIHDGIAHVLFNNFPLNLLSNHVKYGIKEAFQSLSADKNVRVILFETAGEHFCCGADLKEFQDRINNDRVREAWIEGHEMLQAIIDAPQPTIVCVRGNALGGGAELASAFDVRLFAEDASFGYPEVSRAVFPGNGGFERFLQLSGEANAAYLFLTGAKLTAEEALRIGIANKVVEKDELASEGKRIAELIASYSNVTIRTIKQAIIDCRGSEPFFRKGMNAFAALHNTEDISESLDAFFKKRKPVYQHK</sequence>
<keyword evidence="1" id="KW-0413">Isomerase</keyword>
<dbReference type="Pfam" id="PF00378">
    <property type="entry name" value="ECH_1"/>
    <property type="match status" value="1"/>
</dbReference>
<dbReference type="EMBL" id="RYZZ01000006">
    <property type="protein sequence ID" value="RUQ30913.1"/>
    <property type="molecule type" value="Genomic_DNA"/>
</dbReference>
<dbReference type="GO" id="GO:0006635">
    <property type="term" value="P:fatty acid beta-oxidation"/>
    <property type="evidence" value="ECO:0007669"/>
    <property type="project" value="TreeGrafter"/>
</dbReference>
<dbReference type="Proteomes" id="UP000267430">
    <property type="component" value="Unassembled WGS sequence"/>
</dbReference>
<dbReference type="Gene3D" id="3.90.226.10">
    <property type="entry name" value="2-enoyl-CoA Hydratase, Chain A, domain 1"/>
    <property type="match status" value="1"/>
</dbReference>
<dbReference type="GO" id="GO:0016853">
    <property type="term" value="F:isomerase activity"/>
    <property type="evidence" value="ECO:0007669"/>
    <property type="project" value="UniProtKB-KW"/>
</dbReference>
<dbReference type="RefSeq" id="WP_126863698.1">
    <property type="nucleotide sequence ID" value="NZ_JAUSTX010000005.1"/>
</dbReference>
<dbReference type="InterPro" id="IPR029045">
    <property type="entry name" value="ClpP/crotonase-like_dom_sf"/>
</dbReference>
<evidence type="ECO:0000313" key="2">
    <source>
        <dbReference type="Proteomes" id="UP000267430"/>
    </source>
</evidence>
<organism evidence="1 2">
    <name type="scientific">Peribacillus cavernae</name>
    <dbReference type="NCBI Taxonomy" id="1674310"/>
    <lineage>
        <taxon>Bacteria</taxon>
        <taxon>Bacillati</taxon>
        <taxon>Bacillota</taxon>
        <taxon>Bacilli</taxon>
        <taxon>Bacillales</taxon>
        <taxon>Bacillaceae</taxon>
        <taxon>Peribacillus</taxon>
    </lineage>
</organism>
<dbReference type="InterPro" id="IPR001753">
    <property type="entry name" value="Enoyl-CoA_hydra/iso"/>
</dbReference>
<dbReference type="PANTHER" id="PTHR11941:SF54">
    <property type="entry name" value="ENOYL-COA HYDRATASE, MITOCHONDRIAL"/>
    <property type="match status" value="1"/>
</dbReference>
<comment type="caution">
    <text evidence="1">The sequence shown here is derived from an EMBL/GenBank/DDBJ whole genome shotgun (WGS) entry which is preliminary data.</text>
</comment>
<reference evidence="1 2" key="1">
    <citation type="submission" date="2018-12" db="EMBL/GenBank/DDBJ databases">
        <title>Bacillus chawlae sp. nov., Bacillus glennii sp. nov., and Bacillus saganii sp. nov. Isolated from the Vehicle Assembly Building at Kennedy Space Center where the Viking Spacecraft were Assembled.</title>
        <authorList>
            <person name="Seuylemezian A."/>
            <person name="Vaishampayan P."/>
        </authorList>
    </citation>
    <scope>NUCLEOTIDE SEQUENCE [LARGE SCALE GENOMIC DNA]</scope>
    <source>
        <strain evidence="1 2">L5</strain>
    </source>
</reference>
<evidence type="ECO:0000313" key="1">
    <source>
        <dbReference type="EMBL" id="RUQ30913.1"/>
    </source>
</evidence>